<dbReference type="OrthoDB" id="10036721at2759"/>
<evidence type="ECO:0000313" key="1">
    <source>
        <dbReference type="EMBL" id="KAE9404940.1"/>
    </source>
</evidence>
<gene>
    <name evidence="1" type="ORF">BT96DRAFT_972777</name>
</gene>
<evidence type="ECO:0000313" key="2">
    <source>
        <dbReference type="Proteomes" id="UP000799118"/>
    </source>
</evidence>
<accession>A0A6A4I4W8</accession>
<sequence length="218" mass="22609">MKFTASVISSFFAAALFAATGVNTVAGSTLAPLEVAARQLSPPSFVGGSWIWSNNSDGNDTPAGVSAFRITIPQLTTTPVNISVAITADNAYNLYLNGNFIGTGLNFGAPDQWNILNVPGNVGSYVFSVTAINYIADGSVNTAGLIAAFELSDTLGPIKNFWTGGVGVKMLAVPNVPEGFQNPDFDDSAWSNATVIGPYGIAPWGFLITPTLGTTCGF</sequence>
<organism evidence="1 2">
    <name type="scientific">Gymnopus androsaceus JB14</name>
    <dbReference type="NCBI Taxonomy" id="1447944"/>
    <lineage>
        <taxon>Eukaryota</taxon>
        <taxon>Fungi</taxon>
        <taxon>Dikarya</taxon>
        <taxon>Basidiomycota</taxon>
        <taxon>Agaricomycotina</taxon>
        <taxon>Agaricomycetes</taxon>
        <taxon>Agaricomycetidae</taxon>
        <taxon>Agaricales</taxon>
        <taxon>Marasmiineae</taxon>
        <taxon>Omphalotaceae</taxon>
        <taxon>Gymnopus</taxon>
    </lineage>
</organism>
<dbReference type="EMBL" id="ML769412">
    <property type="protein sequence ID" value="KAE9404940.1"/>
    <property type="molecule type" value="Genomic_DNA"/>
</dbReference>
<dbReference type="Proteomes" id="UP000799118">
    <property type="component" value="Unassembled WGS sequence"/>
</dbReference>
<proteinExistence type="predicted"/>
<dbReference type="Gene3D" id="2.60.120.260">
    <property type="entry name" value="Galactose-binding domain-like"/>
    <property type="match status" value="1"/>
</dbReference>
<name>A0A6A4I4W8_9AGAR</name>
<dbReference type="AlphaFoldDB" id="A0A6A4I4W8"/>
<keyword evidence="2" id="KW-1185">Reference proteome</keyword>
<protein>
    <submittedName>
        <fullName evidence="1">Uncharacterized protein</fullName>
    </submittedName>
</protein>
<reference evidence="1" key="1">
    <citation type="journal article" date="2019" name="Environ. Microbiol.">
        <title>Fungal ecological strategies reflected in gene transcription - a case study of two litter decomposers.</title>
        <authorList>
            <person name="Barbi F."/>
            <person name="Kohler A."/>
            <person name="Barry K."/>
            <person name="Baskaran P."/>
            <person name="Daum C."/>
            <person name="Fauchery L."/>
            <person name="Ihrmark K."/>
            <person name="Kuo A."/>
            <person name="LaButti K."/>
            <person name="Lipzen A."/>
            <person name="Morin E."/>
            <person name="Grigoriev I.V."/>
            <person name="Henrissat B."/>
            <person name="Lindahl B."/>
            <person name="Martin F."/>
        </authorList>
    </citation>
    <scope>NUCLEOTIDE SEQUENCE</scope>
    <source>
        <strain evidence="1">JB14</strain>
    </source>
</reference>